<accession>A0A9P7YEN1</accession>
<keyword evidence="3" id="KW-1185">Reference proteome</keyword>
<protein>
    <submittedName>
        <fullName evidence="2">Uncharacterized protein</fullName>
    </submittedName>
</protein>
<proteinExistence type="predicted"/>
<feature type="region of interest" description="Disordered" evidence="1">
    <location>
        <begin position="53"/>
        <end position="73"/>
    </location>
</feature>
<feature type="compositionally biased region" description="Polar residues" evidence="1">
    <location>
        <begin position="53"/>
        <end position="68"/>
    </location>
</feature>
<evidence type="ECO:0000313" key="2">
    <source>
        <dbReference type="EMBL" id="KAG9232478.1"/>
    </source>
</evidence>
<dbReference type="Proteomes" id="UP000824998">
    <property type="component" value="Unassembled WGS sequence"/>
</dbReference>
<dbReference type="OrthoDB" id="3545258at2759"/>
<feature type="region of interest" description="Disordered" evidence="1">
    <location>
        <begin position="142"/>
        <end position="175"/>
    </location>
</feature>
<name>A0A9P7YEN1_9HELO</name>
<reference evidence="2" key="1">
    <citation type="journal article" date="2021" name="IMA Fungus">
        <title>Genomic characterization of three marine fungi, including Emericellopsis atlantica sp. nov. with signatures of a generalist lifestyle and marine biomass degradation.</title>
        <authorList>
            <person name="Hagestad O.C."/>
            <person name="Hou L."/>
            <person name="Andersen J.H."/>
            <person name="Hansen E.H."/>
            <person name="Altermark B."/>
            <person name="Li C."/>
            <person name="Kuhnert E."/>
            <person name="Cox R.J."/>
            <person name="Crous P.W."/>
            <person name="Spatafora J.W."/>
            <person name="Lail K."/>
            <person name="Amirebrahimi M."/>
            <person name="Lipzen A."/>
            <person name="Pangilinan J."/>
            <person name="Andreopoulos W."/>
            <person name="Hayes R.D."/>
            <person name="Ng V."/>
            <person name="Grigoriev I.V."/>
            <person name="Jackson S.A."/>
            <person name="Sutton T.D.S."/>
            <person name="Dobson A.D.W."/>
            <person name="Rama T."/>
        </authorList>
    </citation>
    <scope>NUCLEOTIDE SEQUENCE</scope>
    <source>
        <strain evidence="2">TRa018bII</strain>
    </source>
</reference>
<dbReference type="EMBL" id="MU251546">
    <property type="protein sequence ID" value="KAG9232478.1"/>
    <property type="molecule type" value="Genomic_DNA"/>
</dbReference>
<evidence type="ECO:0000313" key="3">
    <source>
        <dbReference type="Proteomes" id="UP000824998"/>
    </source>
</evidence>
<dbReference type="AlphaFoldDB" id="A0A9P7YEN1"/>
<evidence type="ECO:0000256" key="1">
    <source>
        <dbReference type="SAM" id="MobiDB-lite"/>
    </source>
</evidence>
<organism evidence="2 3">
    <name type="scientific">Amylocarpus encephaloides</name>
    <dbReference type="NCBI Taxonomy" id="45428"/>
    <lineage>
        <taxon>Eukaryota</taxon>
        <taxon>Fungi</taxon>
        <taxon>Dikarya</taxon>
        <taxon>Ascomycota</taxon>
        <taxon>Pezizomycotina</taxon>
        <taxon>Leotiomycetes</taxon>
        <taxon>Helotiales</taxon>
        <taxon>Helotiales incertae sedis</taxon>
        <taxon>Amylocarpus</taxon>
    </lineage>
</organism>
<comment type="caution">
    <text evidence="2">The sequence shown here is derived from an EMBL/GenBank/DDBJ whole genome shotgun (WGS) entry which is preliminary data.</text>
</comment>
<sequence length="239" mass="26892">MRSRRPFRCATPHYFVELPRAVGTRFATPLGYLTTGQHILAKLTEAAGTQLNSPQHFADGQQTSTDPSRTAEAPSRMKYIAPNMLRIGNKHPWVYSTNLDGWILRMPTSDSYMSKGVRCISVPRPTSRSSTSSLHINLDIDTKIPTPQKPMPSNLGSSPSTPPAKRQKTSESPVIMRRNQQVRNLAEQRDKSCCALTGDFSIGVYPYHSIKRKEEGVFGQRHILRDHLKNFWSKEKVAT</sequence>
<gene>
    <name evidence="2" type="ORF">BJ875DRAFT_443105</name>
</gene>